<evidence type="ECO:0000259" key="7">
    <source>
        <dbReference type="SMART" id="SM00849"/>
    </source>
</evidence>
<evidence type="ECO:0000313" key="9">
    <source>
        <dbReference type="Proteomes" id="UP001589854"/>
    </source>
</evidence>
<comment type="subcellular location">
    <subcellularLocation>
        <location evidence="1">Cell membrane</location>
        <topology evidence="1">Multi-pass membrane protein</topology>
    </subcellularLocation>
</comment>
<keyword evidence="4 6" id="KW-1133">Transmembrane helix</keyword>
<dbReference type="Gene3D" id="3.60.15.10">
    <property type="entry name" value="Ribonuclease Z/Hydroxyacylglutathione hydrolase-like"/>
    <property type="match status" value="1"/>
</dbReference>
<dbReference type="InterPro" id="IPR004477">
    <property type="entry name" value="ComEC_N"/>
</dbReference>
<keyword evidence="9" id="KW-1185">Reference proteome</keyword>
<dbReference type="PANTHER" id="PTHR30619:SF1">
    <property type="entry name" value="RECOMBINATION PROTEIN 2"/>
    <property type="match status" value="1"/>
</dbReference>
<feature type="transmembrane region" description="Helical" evidence="6">
    <location>
        <begin position="46"/>
        <end position="64"/>
    </location>
</feature>
<dbReference type="Proteomes" id="UP001589854">
    <property type="component" value="Unassembled WGS sequence"/>
</dbReference>
<reference evidence="8 9" key="1">
    <citation type="submission" date="2024-09" db="EMBL/GenBank/DDBJ databases">
        <authorList>
            <person name="Sun Q."/>
            <person name="Mori K."/>
        </authorList>
    </citation>
    <scope>NUCLEOTIDE SEQUENCE [LARGE SCALE GENOMIC DNA]</scope>
    <source>
        <strain evidence="8 9">CCM 7228</strain>
    </source>
</reference>
<dbReference type="InterPro" id="IPR001279">
    <property type="entry name" value="Metallo-B-lactamas"/>
</dbReference>
<dbReference type="InterPro" id="IPR036866">
    <property type="entry name" value="RibonucZ/Hydroxyglut_hydro"/>
</dbReference>
<dbReference type="InterPro" id="IPR035681">
    <property type="entry name" value="ComA-like_MBL"/>
</dbReference>
<dbReference type="Pfam" id="PF13567">
    <property type="entry name" value="DUF4131"/>
    <property type="match status" value="1"/>
</dbReference>
<dbReference type="RefSeq" id="WP_378929667.1">
    <property type="nucleotide sequence ID" value="NZ_JBHLVO010000001.1"/>
</dbReference>
<feature type="transmembrane region" description="Helical" evidence="6">
    <location>
        <begin position="423"/>
        <end position="443"/>
    </location>
</feature>
<gene>
    <name evidence="8" type="ORF">ACFFIX_01185</name>
</gene>
<evidence type="ECO:0000256" key="2">
    <source>
        <dbReference type="ARBA" id="ARBA00022475"/>
    </source>
</evidence>
<dbReference type="CDD" id="cd07731">
    <property type="entry name" value="ComA-like_MBL-fold"/>
    <property type="match status" value="1"/>
</dbReference>
<feature type="transmembrane region" description="Helical" evidence="6">
    <location>
        <begin position="21"/>
        <end position="40"/>
    </location>
</feature>
<name>A0ABV6G9D3_9BACI</name>
<feature type="transmembrane region" description="Helical" evidence="6">
    <location>
        <begin position="307"/>
        <end position="324"/>
    </location>
</feature>
<keyword evidence="3 6" id="KW-0812">Transmembrane</keyword>
<protein>
    <submittedName>
        <fullName evidence="8">DNA internalization-related competence protein ComEC/Rec2</fullName>
    </submittedName>
</protein>
<evidence type="ECO:0000313" key="8">
    <source>
        <dbReference type="EMBL" id="MFC0270073.1"/>
    </source>
</evidence>
<keyword evidence="5 6" id="KW-0472">Membrane</keyword>
<dbReference type="Pfam" id="PF03772">
    <property type="entry name" value="Competence"/>
    <property type="match status" value="1"/>
</dbReference>
<dbReference type="InterPro" id="IPR025405">
    <property type="entry name" value="DUF4131"/>
</dbReference>
<dbReference type="PANTHER" id="PTHR30619">
    <property type="entry name" value="DNA INTERNALIZATION/COMPETENCE PROTEIN COMEC/REC2"/>
    <property type="match status" value="1"/>
</dbReference>
<accession>A0ABV6G9D3</accession>
<feature type="transmembrane region" description="Helical" evidence="6">
    <location>
        <begin position="449"/>
        <end position="467"/>
    </location>
</feature>
<evidence type="ECO:0000256" key="6">
    <source>
        <dbReference type="SAM" id="Phobius"/>
    </source>
</evidence>
<feature type="domain" description="Metallo-beta-lactamase" evidence="7">
    <location>
        <begin position="509"/>
        <end position="719"/>
    </location>
</feature>
<proteinExistence type="predicted"/>
<dbReference type="NCBIfam" id="TIGR00360">
    <property type="entry name" value="ComEC_N-term"/>
    <property type="match status" value="1"/>
</dbReference>
<feature type="transmembrane region" description="Helical" evidence="6">
    <location>
        <begin position="330"/>
        <end position="348"/>
    </location>
</feature>
<feature type="transmembrane region" description="Helical" evidence="6">
    <location>
        <begin position="229"/>
        <end position="251"/>
    </location>
</feature>
<feature type="transmembrane region" description="Helical" evidence="6">
    <location>
        <begin position="355"/>
        <end position="375"/>
    </location>
</feature>
<dbReference type="Pfam" id="PF00753">
    <property type="entry name" value="Lactamase_B"/>
    <property type="match status" value="1"/>
</dbReference>
<dbReference type="EMBL" id="JBHLVO010000001">
    <property type="protein sequence ID" value="MFC0270073.1"/>
    <property type="molecule type" value="Genomic_DNA"/>
</dbReference>
<dbReference type="NCBIfam" id="TIGR00361">
    <property type="entry name" value="ComEC_Rec2"/>
    <property type="match status" value="1"/>
</dbReference>
<evidence type="ECO:0000256" key="5">
    <source>
        <dbReference type="ARBA" id="ARBA00023136"/>
    </source>
</evidence>
<evidence type="ECO:0000256" key="1">
    <source>
        <dbReference type="ARBA" id="ARBA00004651"/>
    </source>
</evidence>
<evidence type="ECO:0000256" key="4">
    <source>
        <dbReference type="ARBA" id="ARBA00022989"/>
    </source>
</evidence>
<dbReference type="SMART" id="SM00849">
    <property type="entry name" value="Lactamase_B"/>
    <property type="match status" value="1"/>
</dbReference>
<dbReference type="InterPro" id="IPR052159">
    <property type="entry name" value="Competence_DNA_uptake"/>
</dbReference>
<sequence length="775" mass="87160">MKGKLFYFALTATLAISAARTNFQPTIVLLIIFFFMLLILHKKYPLMLFCMLVFLLFVGYFSYIDSNNKSNFTQGVYRNIAQISSIPTIDGDLFKGSIKDKSGEEFVFSYYLKSQEEKNDLKTIRPGSHCLIDGDLKEPKLPTMPNAFSYKQFLYDQKIHLQLEVRTFGECSLDEVDILTYLQLVRQNGLNFLEDHFPSTSVGIVQALLYGDRGLIEEDLEVAYQDLGIVHLLAISGLHVGLLVGGLYFLLIRFGLTHETTRTILFLAMPAYIFLTGAAPSVARASLMIMVYFLFKQMRLSLTSLDVISMTYLFLLLLNPYILFHVGFQLSYVVSLSLILSASTIASFEGWFLKLNGISLISQISATPLLLFHFYQVSLLSLPMNLVFVPFYSFLILPLSLLAAIVQYLFPAVGMIIINFLDYLLQCSHYIVYFASTLSAATLTLGKPSLILLILYVFSTLYLFLTFEQMKSVRKIKMSLVAMSCVYVIHMLLPYFNPNGEVLVIDVGQGDSILINEPYNKGTYLIDTGGRLDFQKEKWAERRKTFSIVKSITIPYLRSKGVTTIDKLILTHGDMDHVGEASVLLEQMKIKELVVPIGFVRGKVETDIVLKAREKGVKITELDAGDHLKSGNLEFLILSPKDISESKNDDSLVMYSKIGGLSWLFTGDLETEGEKSILGSYPSISVDVLKIGHHGSKGSTSDTFLDKLKPKVAIVSAGANNRYQHPHPEVLEKLHKRGIPLLRTDRHGAILYQFKENSGTFSSHPPYDEVETESQ</sequence>
<keyword evidence="2" id="KW-1003">Cell membrane</keyword>
<comment type="caution">
    <text evidence="8">The sequence shown here is derived from an EMBL/GenBank/DDBJ whole genome shotgun (WGS) entry which is preliminary data.</text>
</comment>
<evidence type="ECO:0000256" key="3">
    <source>
        <dbReference type="ARBA" id="ARBA00022692"/>
    </source>
</evidence>
<organism evidence="8 9">
    <name type="scientific">Metabacillus herbersteinensis</name>
    <dbReference type="NCBI Taxonomy" id="283816"/>
    <lineage>
        <taxon>Bacteria</taxon>
        <taxon>Bacillati</taxon>
        <taxon>Bacillota</taxon>
        <taxon>Bacilli</taxon>
        <taxon>Bacillales</taxon>
        <taxon>Bacillaceae</taxon>
        <taxon>Metabacillus</taxon>
    </lineage>
</organism>
<feature type="transmembrane region" description="Helical" evidence="6">
    <location>
        <begin position="271"/>
        <end position="295"/>
    </location>
</feature>
<feature type="transmembrane region" description="Helical" evidence="6">
    <location>
        <begin position="479"/>
        <end position="496"/>
    </location>
</feature>
<dbReference type="SUPFAM" id="SSF56281">
    <property type="entry name" value="Metallo-hydrolase/oxidoreductase"/>
    <property type="match status" value="1"/>
</dbReference>
<dbReference type="InterPro" id="IPR004797">
    <property type="entry name" value="Competence_ComEC/Rec2"/>
</dbReference>
<feature type="transmembrane region" description="Helical" evidence="6">
    <location>
        <begin position="387"/>
        <end position="411"/>
    </location>
</feature>